<comment type="caution">
    <text evidence="1">The sequence shown here is derived from an EMBL/GenBank/DDBJ whole genome shotgun (WGS) entry which is preliminary data.</text>
</comment>
<protein>
    <submittedName>
        <fullName evidence="1">Uncharacterized protein</fullName>
    </submittedName>
</protein>
<dbReference type="AlphaFoldDB" id="A0A645JEG5"/>
<organism evidence="1">
    <name type="scientific">bioreactor metagenome</name>
    <dbReference type="NCBI Taxonomy" id="1076179"/>
    <lineage>
        <taxon>unclassified sequences</taxon>
        <taxon>metagenomes</taxon>
        <taxon>ecological metagenomes</taxon>
    </lineage>
</organism>
<proteinExistence type="predicted"/>
<evidence type="ECO:0000313" key="1">
    <source>
        <dbReference type="EMBL" id="MPN61572.1"/>
    </source>
</evidence>
<dbReference type="EMBL" id="VSSQ01138360">
    <property type="protein sequence ID" value="MPN61572.1"/>
    <property type="molecule type" value="Genomic_DNA"/>
</dbReference>
<reference evidence="1" key="1">
    <citation type="submission" date="2019-08" db="EMBL/GenBank/DDBJ databases">
        <authorList>
            <person name="Kucharzyk K."/>
            <person name="Murdoch R.W."/>
            <person name="Higgins S."/>
            <person name="Loffler F."/>
        </authorList>
    </citation>
    <scope>NUCLEOTIDE SEQUENCE</scope>
</reference>
<sequence length="99" mass="11497">MLHKSELFYSFDVYGDGKPTATRNLPPDVDLRKFCGDFPVADTICNYMFTDPPFRRFDKAVIDNHIAMFRKVIENYKDLLPGDEHTIAPGNWFLSARKH</sequence>
<accession>A0A645JEG5</accession>
<gene>
    <name evidence="1" type="ORF">SDC9_209310</name>
</gene>
<name>A0A645JEG5_9ZZZZ</name>